<dbReference type="Proteomes" id="UP000799779">
    <property type="component" value="Unassembled WGS sequence"/>
</dbReference>
<name>A0A6A5W5P4_9PLEO</name>
<evidence type="ECO:0000313" key="3">
    <source>
        <dbReference type="EMBL" id="KAF1997190.1"/>
    </source>
</evidence>
<dbReference type="AlphaFoldDB" id="A0A6A5W5P4"/>
<proteinExistence type="predicted"/>
<evidence type="ECO:0000256" key="1">
    <source>
        <dbReference type="SAM" id="MobiDB-lite"/>
    </source>
</evidence>
<organism evidence="3 4">
    <name type="scientific">Amniculicola lignicola CBS 123094</name>
    <dbReference type="NCBI Taxonomy" id="1392246"/>
    <lineage>
        <taxon>Eukaryota</taxon>
        <taxon>Fungi</taxon>
        <taxon>Dikarya</taxon>
        <taxon>Ascomycota</taxon>
        <taxon>Pezizomycotina</taxon>
        <taxon>Dothideomycetes</taxon>
        <taxon>Pleosporomycetidae</taxon>
        <taxon>Pleosporales</taxon>
        <taxon>Amniculicolaceae</taxon>
        <taxon>Amniculicola</taxon>
    </lineage>
</organism>
<protein>
    <submittedName>
        <fullName evidence="3">Uncharacterized protein</fullName>
    </submittedName>
</protein>
<reference evidence="3" key="1">
    <citation type="journal article" date="2020" name="Stud. Mycol.">
        <title>101 Dothideomycetes genomes: a test case for predicting lifestyles and emergence of pathogens.</title>
        <authorList>
            <person name="Haridas S."/>
            <person name="Albert R."/>
            <person name="Binder M."/>
            <person name="Bloem J."/>
            <person name="Labutti K."/>
            <person name="Salamov A."/>
            <person name="Andreopoulos B."/>
            <person name="Baker S."/>
            <person name="Barry K."/>
            <person name="Bills G."/>
            <person name="Bluhm B."/>
            <person name="Cannon C."/>
            <person name="Castanera R."/>
            <person name="Culley D."/>
            <person name="Daum C."/>
            <person name="Ezra D."/>
            <person name="Gonzalez J."/>
            <person name="Henrissat B."/>
            <person name="Kuo A."/>
            <person name="Liang C."/>
            <person name="Lipzen A."/>
            <person name="Lutzoni F."/>
            <person name="Magnuson J."/>
            <person name="Mondo S."/>
            <person name="Nolan M."/>
            <person name="Ohm R."/>
            <person name="Pangilinan J."/>
            <person name="Park H.-J."/>
            <person name="Ramirez L."/>
            <person name="Alfaro M."/>
            <person name="Sun H."/>
            <person name="Tritt A."/>
            <person name="Yoshinaga Y."/>
            <person name="Zwiers L.-H."/>
            <person name="Turgeon B."/>
            <person name="Goodwin S."/>
            <person name="Spatafora J."/>
            <person name="Crous P."/>
            <person name="Grigoriev I."/>
        </authorList>
    </citation>
    <scope>NUCLEOTIDE SEQUENCE</scope>
    <source>
        <strain evidence="3">CBS 123094</strain>
    </source>
</reference>
<feature type="region of interest" description="Disordered" evidence="1">
    <location>
        <begin position="26"/>
        <end position="48"/>
    </location>
</feature>
<feature type="region of interest" description="Disordered" evidence="1">
    <location>
        <begin position="66"/>
        <end position="109"/>
    </location>
</feature>
<dbReference type="EMBL" id="ML977616">
    <property type="protein sequence ID" value="KAF1997190.1"/>
    <property type="molecule type" value="Genomic_DNA"/>
</dbReference>
<feature type="chain" id="PRO_5025620060" evidence="2">
    <location>
        <begin position="24"/>
        <end position="109"/>
    </location>
</feature>
<evidence type="ECO:0000256" key="2">
    <source>
        <dbReference type="SAM" id="SignalP"/>
    </source>
</evidence>
<accession>A0A6A5W5P4</accession>
<keyword evidence="4" id="KW-1185">Reference proteome</keyword>
<evidence type="ECO:0000313" key="4">
    <source>
        <dbReference type="Proteomes" id="UP000799779"/>
    </source>
</evidence>
<keyword evidence="2" id="KW-0732">Signal</keyword>
<sequence>MQLKPAPLVAALAIFAAPMLSSALPLPEGDDSNFPTTNPAIQNKEVDRPNLWANVDALVGDDDMRKREDADKYMSKQRSEDTLQGDETREWQDEIDDIRALSGHEGMGK</sequence>
<feature type="compositionally biased region" description="Basic and acidic residues" evidence="1">
    <location>
        <begin position="66"/>
        <end position="92"/>
    </location>
</feature>
<feature type="signal peptide" evidence="2">
    <location>
        <begin position="1"/>
        <end position="23"/>
    </location>
</feature>
<gene>
    <name evidence="3" type="ORF">P154DRAFT_524999</name>
</gene>